<sequence>MTAKTNSESNPPLTVWSAFRRLVSYAGLYRAGFLAAILLLGAKMVIDIGFATVQKLFIDTITNSDMDGLRRITVLCGIACVIILVCLIFQHYFRFAVQFRMTWDLRSRLFDKSNRLSFQEIQGMHSGDLSSRNNKDANSAMSMVSNIVYELLYNLMLTLVSFIYLARSDVWIALLALGSGPVVFFCSRFFDRKLRRLSVEIFARDAGLRSLLQEVVQGMTVVRAFGMEDALLKRFVDERAQLGVLQRKRTVLIGLLWQTSGFVNNAVMITCSGLIAYSALGGGMTAGGVLAFVLLIGRVQWPFVHMSQTWGSVQEALGASDRIFEILDKRTEDDGEERQRESSTEFQASVTNTELAAKTYGETNLAPMVSKGLEAKCEQPAICLREVDYAHASSAETENTGLFNGLNLEIQAGETVAIVGPSGSGKSTLVRLCCGLYQPNAGSVSLYGIPLQDQLQRGRMLTTYVPQVPYLFAGTIRDNIAFGSEEKTEEEITAAARMAGADDFITKLPEGYGTQIGEHGASLSGGQKQRLAIARAFLREAPLLLLDEATSALDNETESLVQRSLDLLMQNRTTLVIAHRLSTILNADRILVMEQGRIVEEGTHESLLAQQGLYAKLYRIQFQESEEAARAV</sequence>
<comment type="similarity">
    <text evidence="2">Belongs to the ABC transporter superfamily.</text>
</comment>
<evidence type="ECO:0000256" key="5">
    <source>
        <dbReference type="ARBA" id="ARBA00022840"/>
    </source>
</evidence>
<evidence type="ECO:0000256" key="4">
    <source>
        <dbReference type="ARBA" id="ARBA00022741"/>
    </source>
</evidence>
<reference evidence="11 12" key="1">
    <citation type="submission" date="2018-07" db="EMBL/GenBank/DDBJ databases">
        <title>Genomic Encyclopedia of Type Strains, Phase III (KMG-III): the genomes of soil and plant-associated and newly described type strains.</title>
        <authorList>
            <person name="Whitman W."/>
        </authorList>
    </citation>
    <scope>NUCLEOTIDE SEQUENCE [LARGE SCALE GENOMIC DNA]</scope>
    <source>
        <strain evidence="11 12">CECT 8333</strain>
    </source>
</reference>
<feature type="transmembrane region" description="Helical" evidence="8">
    <location>
        <begin position="275"/>
        <end position="296"/>
    </location>
</feature>
<feature type="domain" description="ABC transmembrane type-1" evidence="10">
    <location>
        <begin position="34"/>
        <end position="315"/>
    </location>
</feature>
<keyword evidence="12" id="KW-1185">Reference proteome</keyword>
<dbReference type="InterPro" id="IPR003439">
    <property type="entry name" value="ABC_transporter-like_ATP-bd"/>
</dbReference>
<dbReference type="SUPFAM" id="SSF52540">
    <property type="entry name" value="P-loop containing nucleoside triphosphate hydrolases"/>
    <property type="match status" value="1"/>
</dbReference>
<keyword evidence="7 8" id="KW-0472">Membrane</keyword>
<dbReference type="OrthoDB" id="9770415at2"/>
<gene>
    <name evidence="11" type="ORF">DFP94_101223</name>
</gene>
<evidence type="ECO:0000256" key="3">
    <source>
        <dbReference type="ARBA" id="ARBA00022692"/>
    </source>
</evidence>
<dbReference type="PANTHER" id="PTHR43394:SF1">
    <property type="entry name" value="ATP-BINDING CASSETTE SUB-FAMILY B MEMBER 10, MITOCHONDRIAL"/>
    <property type="match status" value="1"/>
</dbReference>
<dbReference type="InterPro" id="IPR011527">
    <property type="entry name" value="ABC1_TM_dom"/>
</dbReference>
<evidence type="ECO:0000313" key="12">
    <source>
        <dbReference type="Proteomes" id="UP000253090"/>
    </source>
</evidence>
<dbReference type="Proteomes" id="UP000253090">
    <property type="component" value="Unassembled WGS sequence"/>
</dbReference>
<dbReference type="PROSITE" id="PS00211">
    <property type="entry name" value="ABC_TRANSPORTER_1"/>
    <property type="match status" value="1"/>
</dbReference>
<feature type="domain" description="ABC transporter" evidence="9">
    <location>
        <begin position="384"/>
        <end position="620"/>
    </location>
</feature>
<proteinExistence type="inferred from homology"/>
<keyword evidence="6 8" id="KW-1133">Transmembrane helix</keyword>
<dbReference type="Pfam" id="PF00664">
    <property type="entry name" value="ABC_membrane"/>
    <property type="match status" value="1"/>
</dbReference>
<dbReference type="CDD" id="cd07346">
    <property type="entry name" value="ABC_6TM_exporters"/>
    <property type="match status" value="1"/>
</dbReference>
<organism evidence="11 12">
    <name type="scientific">Fontibacillus phaseoli</name>
    <dbReference type="NCBI Taxonomy" id="1416533"/>
    <lineage>
        <taxon>Bacteria</taxon>
        <taxon>Bacillati</taxon>
        <taxon>Bacillota</taxon>
        <taxon>Bacilli</taxon>
        <taxon>Bacillales</taxon>
        <taxon>Paenibacillaceae</taxon>
        <taxon>Fontibacillus</taxon>
    </lineage>
</organism>
<feature type="transmembrane region" description="Helical" evidence="8">
    <location>
        <begin position="28"/>
        <end position="52"/>
    </location>
</feature>
<dbReference type="InterPro" id="IPR003593">
    <property type="entry name" value="AAA+_ATPase"/>
</dbReference>
<dbReference type="EMBL" id="QPJW01000001">
    <property type="protein sequence ID" value="RCX22643.1"/>
    <property type="molecule type" value="Genomic_DNA"/>
</dbReference>
<dbReference type="GO" id="GO:0016887">
    <property type="term" value="F:ATP hydrolysis activity"/>
    <property type="evidence" value="ECO:0007669"/>
    <property type="project" value="InterPro"/>
</dbReference>
<dbReference type="InterPro" id="IPR036640">
    <property type="entry name" value="ABC1_TM_sf"/>
</dbReference>
<dbReference type="PROSITE" id="PS50929">
    <property type="entry name" value="ABC_TM1F"/>
    <property type="match status" value="1"/>
</dbReference>
<keyword evidence="4" id="KW-0547">Nucleotide-binding</keyword>
<keyword evidence="5 11" id="KW-0067">ATP-binding</keyword>
<evidence type="ECO:0000256" key="1">
    <source>
        <dbReference type="ARBA" id="ARBA00004651"/>
    </source>
</evidence>
<dbReference type="PANTHER" id="PTHR43394">
    <property type="entry name" value="ATP-DEPENDENT PERMEASE MDL1, MITOCHONDRIAL"/>
    <property type="match status" value="1"/>
</dbReference>
<evidence type="ECO:0000256" key="7">
    <source>
        <dbReference type="ARBA" id="ARBA00023136"/>
    </source>
</evidence>
<evidence type="ECO:0000313" key="11">
    <source>
        <dbReference type="EMBL" id="RCX22643.1"/>
    </source>
</evidence>
<dbReference type="InterPro" id="IPR039421">
    <property type="entry name" value="Type_1_exporter"/>
</dbReference>
<dbReference type="PROSITE" id="PS50893">
    <property type="entry name" value="ABC_TRANSPORTER_2"/>
    <property type="match status" value="1"/>
</dbReference>
<evidence type="ECO:0000256" key="6">
    <source>
        <dbReference type="ARBA" id="ARBA00022989"/>
    </source>
</evidence>
<dbReference type="Gene3D" id="3.40.50.300">
    <property type="entry name" value="P-loop containing nucleotide triphosphate hydrolases"/>
    <property type="match status" value="1"/>
</dbReference>
<dbReference type="FunFam" id="3.40.50.300:FF:000218">
    <property type="entry name" value="Multidrug ABC transporter ATP-binding protein"/>
    <property type="match status" value="1"/>
</dbReference>
<evidence type="ECO:0000256" key="8">
    <source>
        <dbReference type="SAM" id="Phobius"/>
    </source>
</evidence>
<dbReference type="AlphaFoldDB" id="A0A369BM65"/>
<feature type="transmembrane region" description="Helical" evidence="8">
    <location>
        <begin position="147"/>
        <end position="165"/>
    </location>
</feature>
<dbReference type="GO" id="GO:0015421">
    <property type="term" value="F:ABC-type oligopeptide transporter activity"/>
    <property type="evidence" value="ECO:0007669"/>
    <property type="project" value="TreeGrafter"/>
</dbReference>
<dbReference type="GO" id="GO:0005524">
    <property type="term" value="F:ATP binding"/>
    <property type="evidence" value="ECO:0007669"/>
    <property type="project" value="UniProtKB-KW"/>
</dbReference>
<dbReference type="InterPro" id="IPR027417">
    <property type="entry name" value="P-loop_NTPase"/>
</dbReference>
<feature type="transmembrane region" description="Helical" evidence="8">
    <location>
        <begin position="72"/>
        <end position="93"/>
    </location>
</feature>
<dbReference type="Gene3D" id="1.20.1560.10">
    <property type="entry name" value="ABC transporter type 1, transmembrane domain"/>
    <property type="match status" value="1"/>
</dbReference>
<dbReference type="SUPFAM" id="SSF90123">
    <property type="entry name" value="ABC transporter transmembrane region"/>
    <property type="match status" value="1"/>
</dbReference>
<dbReference type="Pfam" id="PF00005">
    <property type="entry name" value="ABC_tran"/>
    <property type="match status" value="1"/>
</dbReference>
<dbReference type="RefSeq" id="WP_114494607.1">
    <property type="nucleotide sequence ID" value="NZ_QPJW01000001.1"/>
</dbReference>
<feature type="transmembrane region" description="Helical" evidence="8">
    <location>
        <begin position="171"/>
        <end position="190"/>
    </location>
</feature>
<dbReference type="GO" id="GO:0005886">
    <property type="term" value="C:plasma membrane"/>
    <property type="evidence" value="ECO:0007669"/>
    <property type="project" value="UniProtKB-SubCell"/>
</dbReference>
<name>A0A369BM65_9BACL</name>
<evidence type="ECO:0000259" key="10">
    <source>
        <dbReference type="PROSITE" id="PS50929"/>
    </source>
</evidence>
<dbReference type="InterPro" id="IPR017871">
    <property type="entry name" value="ABC_transporter-like_CS"/>
</dbReference>
<accession>A0A369BM65</accession>
<comment type="caution">
    <text evidence="11">The sequence shown here is derived from an EMBL/GenBank/DDBJ whole genome shotgun (WGS) entry which is preliminary data.</text>
</comment>
<evidence type="ECO:0000259" key="9">
    <source>
        <dbReference type="PROSITE" id="PS50893"/>
    </source>
</evidence>
<evidence type="ECO:0000256" key="2">
    <source>
        <dbReference type="ARBA" id="ARBA00005417"/>
    </source>
</evidence>
<dbReference type="SMART" id="SM00382">
    <property type="entry name" value="AAA"/>
    <property type="match status" value="1"/>
</dbReference>
<comment type="subcellular location">
    <subcellularLocation>
        <location evidence="1">Cell membrane</location>
        <topology evidence="1">Multi-pass membrane protein</topology>
    </subcellularLocation>
</comment>
<keyword evidence="3 8" id="KW-0812">Transmembrane</keyword>
<protein>
    <submittedName>
        <fullName evidence="11">ATP-binding cassette subfamily B protein/subfamily B ATP-binding cassette protein MsbA</fullName>
    </submittedName>
</protein>